<dbReference type="GO" id="GO:0016757">
    <property type="term" value="F:glycosyltransferase activity"/>
    <property type="evidence" value="ECO:0007669"/>
    <property type="project" value="InterPro"/>
</dbReference>
<dbReference type="AlphaFoldDB" id="A0A1M6EP50"/>
<dbReference type="OrthoDB" id="7843421at2"/>
<dbReference type="Proteomes" id="UP000184292">
    <property type="component" value="Unassembled WGS sequence"/>
</dbReference>
<gene>
    <name evidence="2" type="ORF">SAMN05444417_2095</name>
</gene>
<sequence length="380" mass="41466">MTTDLAPPDLTRSIADRIALIEGGIVVPPAKGLGNQSVQRSGVLRPDGTLVPESVTWRGRTQVTVAPALPAGEIADLPGTWMFLGPLFGHFGHFLVESICRIWAYARLEGRIDGVLYVPKFQNRPEHVANVYRPFLRALGVGAEMRNLEEPARVERLYVPQQGFGMFQMIEGAPEFRDFVRARAGKGIAPQGAERIYVSRSALPPARGSILFERRLEALLEAEGYTILHPQKLDHAGQIAAYRAARDVIAVDCSPLHLLALVGNSDQRVGVIARRDGRLDEIFARQIRAFQGAEATAIDTLRHNWIEDHASRPSRTSWGEIDFPALGRALNAAGLIAGGLDWSRPDEDEVTAEIARISQASGIAFKRWAGPPGTAPADAD</sequence>
<proteinExistence type="predicted"/>
<organism evidence="2 3">
    <name type="scientific">Wenxinia saemankumensis</name>
    <dbReference type="NCBI Taxonomy" id="1447782"/>
    <lineage>
        <taxon>Bacteria</taxon>
        <taxon>Pseudomonadati</taxon>
        <taxon>Pseudomonadota</taxon>
        <taxon>Alphaproteobacteria</taxon>
        <taxon>Rhodobacterales</taxon>
        <taxon>Roseobacteraceae</taxon>
        <taxon>Wenxinia</taxon>
    </lineage>
</organism>
<accession>A0A1M6EP50</accession>
<dbReference type="RefSeq" id="WP_073329605.1">
    <property type="nucleotide sequence ID" value="NZ_FQYO01000003.1"/>
</dbReference>
<evidence type="ECO:0000313" key="3">
    <source>
        <dbReference type="Proteomes" id="UP000184292"/>
    </source>
</evidence>
<dbReference type="STRING" id="1447782.SAMN05444417_2095"/>
<evidence type="ECO:0000313" key="2">
    <source>
        <dbReference type="EMBL" id="SHI87118.1"/>
    </source>
</evidence>
<protein>
    <recommendedName>
        <fullName evidence="1">Glycosyltransferase 61 catalytic domain-containing protein</fullName>
    </recommendedName>
</protein>
<dbReference type="Pfam" id="PF04577">
    <property type="entry name" value="Glyco_transf_61"/>
    <property type="match status" value="1"/>
</dbReference>
<evidence type="ECO:0000259" key="1">
    <source>
        <dbReference type="Pfam" id="PF04577"/>
    </source>
</evidence>
<name>A0A1M6EP50_9RHOB</name>
<dbReference type="EMBL" id="FQYO01000003">
    <property type="protein sequence ID" value="SHI87118.1"/>
    <property type="molecule type" value="Genomic_DNA"/>
</dbReference>
<dbReference type="InterPro" id="IPR049625">
    <property type="entry name" value="Glyco_transf_61_cat"/>
</dbReference>
<reference evidence="2 3" key="1">
    <citation type="submission" date="2016-11" db="EMBL/GenBank/DDBJ databases">
        <authorList>
            <person name="Jaros S."/>
            <person name="Januszkiewicz K."/>
            <person name="Wedrychowicz H."/>
        </authorList>
    </citation>
    <scope>NUCLEOTIDE SEQUENCE [LARGE SCALE GENOMIC DNA]</scope>
    <source>
        <strain evidence="2 3">DSM 100565</strain>
    </source>
</reference>
<feature type="domain" description="Glycosyltransferase 61 catalytic" evidence="1">
    <location>
        <begin position="91"/>
        <end position="257"/>
    </location>
</feature>
<keyword evidence="3" id="KW-1185">Reference proteome</keyword>